<evidence type="ECO:0000313" key="3">
    <source>
        <dbReference type="Proteomes" id="UP000050424"/>
    </source>
</evidence>
<gene>
    <name evidence="2" type="ORF">AK830_g2051</name>
</gene>
<organism evidence="2 3">
    <name type="scientific">Neonectria ditissima</name>
    <dbReference type="NCBI Taxonomy" id="78410"/>
    <lineage>
        <taxon>Eukaryota</taxon>
        <taxon>Fungi</taxon>
        <taxon>Dikarya</taxon>
        <taxon>Ascomycota</taxon>
        <taxon>Pezizomycotina</taxon>
        <taxon>Sordariomycetes</taxon>
        <taxon>Hypocreomycetidae</taxon>
        <taxon>Hypocreales</taxon>
        <taxon>Nectriaceae</taxon>
        <taxon>Neonectria</taxon>
    </lineage>
</organism>
<dbReference type="OrthoDB" id="27214at2759"/>
<evidence type="ECO:0000313" key="2">
    <source>
        <dbReference type="EMBL" id="KPM44551.1"/>
    </source>
</evidence>
<dbReference type="InterPro" id="IPR056186">
    <property type="entry name" value="PDZ_CPAF-rel"/>
</dbReference>
<protein>
    <recommendedName>
        <fullName evidence="1">CPAF-like PDZ domain-containing protein</fullName>
    </recommendedName>
</protein>
<dbReference type="PANTHER" id="PTHR37049">
    <property type="entry name" value="PEPTIDASE S41 FAMILY PROTEIN"/>
    <property type="match status" value="1"/>
</dbReference>
<evidence type="ECO:0000259" key="1">
    <source>
        <dbReference type="Pfam" id="PF23658"/>
    </source>
</evidence>
<comment type="caution">
    <text evidence="2">The sequence shown here is derived from an EMBL/GenBank/DDBJ whole genome shotgun (WGS) entry which is preliminary data.</text>
</comment>
<feature type="domain" description="CPAF-like PDZ" evidence="1">
    <location>
        <begin position="106"/>
        <end position="229"/>
    </location>
</feature>
<name>A0A0P7BVU4_9HYPO</name>
<dbReference type="Pfam" id="PF23658">
    <property type="entry name" value="PDZ_CPAF_rel"/>
    <property type="match status" value="1"/>
</dbReference>
<dbReference type="AlphaFoldDB" id="A0A0P7BVU4"/>
<dbReference type="PANTHER" id="PTHR37049:SF4">
    <property type="entry name" value="RHODANESE DOMAIN-CONTAINING PROTEIN"/>
    <property type="match status" value="1"/>
</dbReference>
<dbReference type="Proteomes" id="UP000050424">
    <property type="component" value="Unassembled WGS sequence"/>
</dbReference>
<accession>A0A0P7BVU4</accession>
<dbReference type="STRING" id="78410.A0A0P7BVU4"/>
<dbReference type="InterPro" id="IPR052766">
    <property type="entry name" value="S41A_metabolite_peptidase"/>
</dbReference>
<sequence>MLSGFIRLSSGDLTTFETSTSSLTVLDHEIESGNTQSVVPTTNPPTNYSFPSHDHFGVLATVRHNLTVDKYMNEYELQLALYQNVFGLAHDGHLAFYPDLLAKSFSWKRQRSLVSISENRTSLPVNKLYDDVMSDSATASAVKLINGVDAATYIENVILAASHYQDIDTGWNSMFVGPALPRSPHAGGYFSEGGRFRFMYDLYGPTTPFLFENGGTASFENLALVHADMDGITDGLSCIGSSVFHPPKKSPKTQRRVQANAYMSRDIQCLWWERRMLQLWVNGGGEVLMEFDFAMTLIPGLIPDGFSRFKENKGFLSVSEIFSSLVSDLDPSTSDSHEMISWYRLVFNWTCTQVVETLRLQAGIKSIVLGGRPHSNPIQAVGGIKGAEVLGFSTIYSYTSKALQHAENDEQRVELSRYTRLPFLRSTIATLNSRDQITRDHLSDGLPAQYVYTRADCRLYWTEAMIKNITRVWKIAAEVAFKGQKCVVGGINNS</sequence>
<proteinExistence type="predicted"/>
<dbReference type="EMBL" id="LKCW01000018">
    <property type="protein sequence ID" value="KPM44551.1"/>
    <property type="molecule type" value="Genomic_DNA"/>
</dbReference>
<reference evidence="2 3" key="1">
    <citation type="submission" date="2015-09" db="EMBL/GenBank/DDBJ databases">
        <title>Draft genome of a European isolate of the apple canker pathogen Neonectria ditissima.</title>
        <authorList>
            <person name="Gomez-Cortecero A."/>
            <person name="Harrison R.J."/>
            <person name="Armitage A.D."/>
        </authorList>
    </citation>
    <scope>NUCLEOTIDE SEQUENCE [LARGE SCALE GENOMIC DNA]</scope>
    <source>
        <strain evidence="2 3">R09/05</strain>
    </source>
</reference>
<keyword evidence="3" id="KW-1185">Reference proteome</keyword>